<protein>
    <submittedName>
        <fullName evidence="1">ROK family protein</fullName>
    </submittedName>
</protein>
<dbReference type="Proteomes" id="UP000283576">
    <property type="component" value="Unassembled WGS sequence"/>
</dbReference>
<dbReference type="SUPFAM" id="SSF53067">
    <property type="entry name" value="Actin-like ATPase domain"/>
    <property type="match status" value="1"/>
</dbReference>
<gene>
    <name evidence="1" type="ORF">BUZ01_03310</name>
</gene>
<name>A0A2T4T010_STAGA</name>
<dbReference type="InterPro" id="IPR043129">
    <property type="entry name" value="ATPase_NBD"/>
</dbReference>
<dbReference type="EMBL" id="QXRZ01000002">
    <property type="protein sequence ID" value="RIL43663.1"/>
    <property type="molecule type" value="Genomic_DNA"/>
</dbReference>
<accession>A0A2T4T010</accession>
<reference evidence="1 2" key="1">
    <citation type="journal article" date="2016" name="Front. Microbiol.">
        <title>Comprehensive Phylogenetic Analysis of Bovine Non-aureus Staphylococci Species Based on Whole-Genome Sequencing.</title>
        <authorList>
            <person name="Naushad S."/>
            <person name="Barkema H.W."/>
            <person name="Luby C."/>
            <person name="Condas L.A."/>
            <person name="Nobrega D.B."/>
            <person name="Carson D.A."/>
            <person name="De Buck J."/>
        </authorList>
    </citation>
    <scope>NUCLEOTIDE SEQUENCE [LARGE SCALE GENOMIC DNA]</scope>
    <source>
        <strain evidence="1 2">SNUC 1388</strain>
    </source>
</reference>
<evidence type="ECO:0000313" key="2">
    <source>
        <dbReference type="Proteomes" id="UP000283576"/>
    </source>
</evidence>
<proteinExistence type="predicted"/>
<evidence type="ECO:0000313" key="1">
    <source>
        <dbReference type="EMBL" id="RIL43663.1"/>
    </source>
</evidence>
<sequence length="109" mass="12565">MQYFVADFLNPNTQLSIIDGQGEIIDQQTVRIEPTEYVNQLAEYIIELSHENHLYHDDIKAIGLSITDISVINYSELTQLKTDLESKFGFSAYIDHDHDNLVQSLIQHK</sequence>
<dbReference type="RefSeq" id="WP_107526854.1">
    <property type="nucleotide sequence ID" value="NZ_JAIBNU010000006.1"/>
</dbReference>
<dbReference type="AlphaFoldDB" id="A0A2T4T010"/>
<organism evidence="1 2">
    <name type="scientific">Staphylococcus gallinarum</name>
    <dbReference type="NCBI Taxonomy" id="1293"/>
    <lineage>
        <taxon>Bacteria</taxon>
        <taxon>Bacillati</taxon>
        <taxon>Bacillota</taxon>
        <taxon>Bacilli</taxon>
        <taxon>Bacillales</taxon>
        <taxon>Staphylococcaceae</taxon>
        <taxon>Staphylococcus</taxon>
    </lineage>
</organism>
<comment type="caution">
    <text evidence="1">The sequence shown here is derived from an EMBL/GenBank/DDBJ whole genome shotgun (WGS) entry which is preliminary data.</text>
</comment>